<dbReference type="Gene3D" id="1.10.150.240">
    <property type="entry name" value="Putative phosphatase, domain 2"/>
    <property type="match status" value="1"/>
</dbReference>
<reference evidence="1" key="1">
    <citation type="submission" date="2019-09" db="EMBL/GenBank/DDBJ databases">
        <title>Characterisation of the sponge microbiome using genome-centric metagenomics.</title>
        <authorList>
            <person name="Engelberts J.P."/>
            <person name="Robbins S.J."/>
            <person name="De Goeij J.M."/>
            <person name="Aranda M."/>
            <person name="Bell S.C."/>
            <person name="Webster N.S."/>
        </authorList>
    </citation>
    <scope>NUCLEOTIDE SEQUENCE</scope>
    <source>
        <strain evidence="1">SB0664_bin_43</strain>
    </source>
</reference>
<dbReference type="GO" id="GO:0016787">
    <property type="term" value="F:hydrolase activity"/>
    <property type="evidence" value="ECO:0007669"/>
    <property type="project" value="UniProtKB-KW"/>
</dbReference>
<dbReference type="AlphaFoldDB" id="A0A6B0XXB1"/>
<sequence length="291" mass="32840">MGQSLSAPQREKDFFIAIDSDGCVFDTMEIKHKECFCPVTIRHYGLQAVSKFARQSWEFVNLYSVHRGMNRFPALVEAMDQLRKRPEVLRRNVSVPVLEALQDWINSKPKLGNPALANAAVGNEALADALQWSEAVNEAVTEMVHGVPPFPYVHDSLARAAEHADMMVASSTPVEALRREWSEHRLSEYVGLIAGQEMGPKSYQLSTTAASQYAPERMLMIGDAFGDYRAAQSVNACFFPILPGDEESSWERFFNEALDRFLLGQYRGAYENDLMGKLRARLPKHPPWESR</sequence>
<dbReference type="SUPFAM" id="SSF56784">
    <property type="entry name" value="HAD-like"/>
    <property type="match status" value="1"/>
</dbReference>
<evidence type="ECO:0000313" key="1">
    <source>
        <dbReference type="EMBL" id="MXY33334.1"/>
    </source>
</evidence>
<name>A0A6B0XXB1_9RHOB</name>
<protein>
    <submittedName>
        <fullName evidence="1">HAD family hydrolase</fullName>
    </submittedName>
</protein>
<dbReference type="InterPro" id="IPR023198">
    <property type="entry name" value="PGP-like_dom2"/>
</dbReference>
<proteinExistence type="predicted"/>
<comment type="caution">
    <text evidence="1">The sequence shown here is derived from an EMBL/GenBank/DDBJ whole genome shotgun (WGS) entry which is preliminary data.</text>
</comment>
<dbReference type="InterPro" id="IPR036412">
    <property type="entry name" value="HAD-like_sf"/>
</dbReference>
<organism evidence="1">
    <name type="scientific">Boseongicola sp. SB0664_bin_43</name>
    <dbReference type="NCBI Taxonomy" id="2604844"/>
    <lineage>
        <taxon>Bacteria</taxon>
        <taxon>Pseudomonadati</taxon>
        <taxon>Pseudomonadota</taxon>
        <taxon>Alphaproteobacteria</taxon>
        <taxon>Rhodobacterales</taxon>
        <taxon>Paracoccaceae</taxon>
        <taxon>Boseongicola</taxon>
    </lineage>
</organism>
<keyword evidence="1" id="KW-0378">Hydrolase</keyword>
<accession>A0A6B0XXB1</accession>
<dbReference type="EMBL" id="VXRY01000174">
    <property type="protein sequence ID" value="MXY33334.1"/>
    <property type="molecule type" value="Genomic_DNA"/>
</dbReference>
<dbReference type="InterPro" id="IPR023214">
    <property type="entry name" value="HAD_sf"/>
</dbReference>
<dbReference type="Gene3D" id="3.40.50.1000">
    <property type="entry name" value="HAD superfamily/HAD-like"/>
    <property type="match status" value="1"/>
</dbReference>
<gene>
    <name evidence="1" type="ORF">F4Y60_04435</name>
</gene>